<dbReference type="Pfam" id="PF01323">
    <property type="entry name" value="DSBA"/>
    <property type="match status" value="1"/>
</dbReference>
<proteinExistence type="predicted"/>
<sequence>MKHKLKIDFFHDVICGWCYVLSPRLRQLAKEMDLDIHHHAFALSANKNEMIGKFGSMKKAKNIILGHWQQCALADDQKRVNVEGMREKSFEYPTSTPGLIACKAAQKQGGQQEYWDYFDAVTHAHMSENRNIADLGVLANIADEVGLDKQRFLQDYSSSDRVQEINRDRKLARKFDIQSTPSLVVNDQWLISGALPLSELRSQLRQIQQQENAA</sequence>
<dbReference type="PANTHER" id="PTHR13887">
    <property type="entry name" value="GLUTATHIONE S-TRANSFERASE KAPPA"/>
    <property type="match status" value="1"/>
</dbReference>
<protein>
    <submittedName>
        <fullName evidence="2">DsbA family protein</fullName>
    </submittedName>
</protein>
<accession>A0ABY9TNY6</accession>
<name>A0ABY9TNY6_9GAMM</name>
<dbReference type="RefSeq" id="WP_348389693.1">
    <property type="nucleotide sequence ID" value="NZ_CP134145.1"/>
</dbReference>
<dbReference type="InterPro" id="IPR001853">
    <property type="entry name" value="DSBA-like_thioredoxin_dom"/>
</dbReference>
<reference evidence="3" key="1">
    <citation type="submission" date="2023-09" db="EMBL/GenBank/DDBJ databases">
        <authorList>
            <person name="Li S."/>
            <person name="Li X."/>
            <person name="Zhang C."/>
            <person name="Zhao Z."/>
        </authorList>
    </citation>
    <scope>NUCLEOTIDE SEQUENCE [LARGE SCALE GENOMIC DNA]</scope>
    <source>
        <strain evidence="3">SQ149</strain>
    </source>
</reference>
<feature type="domain" description="DSBA-like thioredoxin" evidence="1">
    <location>
        <begin position="7"/>
        <end position="204"/>
    </location>
</feature>
<evidence type="ECO:0000313" key="2">
    <source>
        <dbReference type="EMBL" id="WNC70553.1"/>
    </source>
</evidence>
<dbReference type="InterPro" id="IPR036249">
    <property type="entry name" value="Thioredoxin-like_sf"/>
</dbReference>
<gene>
    <name evidence="2" type="ORF">RGQ13_10435</name>
</gene>
<dbReference type="Proteomes" id="UP001258994">
    <property type="component" value="Chromosome"/>
</dbReference>
<evidence type="ECO:0000259" key="1">
    <source>
        <dbReference type="Pfam" id="PF01323"/>
    </source>
</evidence>
<dbReference type="SUPFAM" id="SSF52833">
    <property type="entry name" value="Thioredoxin-like"/>
    <property type="match status" value="1"/>
</dbReference>
<organism evidence="2 3">
    <name type="scientific">Thalassotalea psychrophila</name>
    <dbReference type="NCBI Taxonomy" id="3065647"/>
    <lineage>
        <taxon>Bacteria</taxon>
        <taxon>Pseudomonadati</taxon>
        <taxon>Pseudomonadota</taxon>
        <taxon>Gammaproteobacteria</taxon>
        <taxon>Alteromonadales</taxon>
        <taxon>Colwelliaceae</taxon>
        <taxon>Thalassotalea</taxon>
    </lineage>
</organism>
<dbReference type="EMBL" id="CP134145">
    <property type="protein sequence ID" value="WNC70553.1"/>
    <property type="molecule type" value="Genomic_DNA"/>
</dbReference>
<keyword evidence="3" id="KW-1185">Reference proteome</keyword>
<evidence type="ECO:0000313" key="3">
    <source>
        <dbReference type="Proteomes" id="UP001258994"/>
    </source>
</evidence>
<dbReference type="Gene3D" id="3.40.30.10">
    <property type="entry name" value="Glutaredoxin"/>
    <property type="match status" value="1"/>
</dbReference>